<dbReference type="OrthoDB" id="6417226at2759"/>
<evidence type="ECO:0000256" key="4">
    <source>
        <dbReference type="ARBA" id="ARBA00022771"/>
    </source>
</evidence>
<dbReference type="InterPro" id="IPR013087">
    <property type="entry name" value="Znf_C2H2_type"/>
</dbReference>
<feature type="compositionally biased region" description="Basic and acidic residues" evidence="12">
    <location>
        <begin position="1441"/>
        <end position="1451"/>
    </location>
</feature>
<feature type="region of interest" description="Disordered" evidence="12">
    <location>
        <begin position="1195"/>
        <end position="1218"/>
    </location>
</feature>
<feature type="compositionally biased region" description="Low complexity" evidence="12">
    <location>
        <begin position="1824"/>
        <end position="1855"/>
    </location>
</feature>
<keyword evidence="3" id="KW-0677">Repeat</keyword>
<feature type="compositionally biased region" description="Polar residues" evidence="12">
    <location>
        <begin position="1870"/>
        <end position="1881"/>
    </location>
</feature>
<feature type="region of interest" description="Disordered" evidence="12">
    <location>
        <begin position="162"/>
        <end position="204"/>
    </location>
</feature>
<feature type="region of interest" description="Disordered" evidence="12">
    <location>
        <begin position="415"/>
        <end position="469"/>
    </location>
</feature>
<feature type="compositionally biased region" description="Acidic residues" evidence="12">
    <location>
        <begin position="2735"/>
        <end position="2750"/>
    </location>
</feature>
<feature type="compositionally biased region" description="Low complexity" evidence="12">
    <location>
        <begin position="285"/>
        <end position="302"/>
    </location>
</feature>
<evidence type="ECO:0000313" key="14">
    <source>
        <dbReference type="EMBL" id="CAG9810885.1"/>
    </source>
</evidence>
<feature type="domain" description="C2H2-type" evidence="13">
    <location>
        <begin position="1229"/>
        <end position="1250"/>
    </location>
</feature>
<feature type="compositionally biased region" description="Polar residues" evidence="12">
    <location>
        <begin position="162"/>
        <end position="176"/>
    </location>
</feature>
<dbReference type="Pfam" id="PF00046">
    <property type="entry name" value="Homeodomain"/>
    <property type="match status" value="4"/>
</dbReference>
<name>A0A9N9S4T7_9DIPT</name>
<feature type="compositionally biased region" description="Polar residues" evidence="12">
    <location>
        <begin position="1513"/>
        <end position="1528"/>
    </location>
</feature>
<feature type="region of interest" description="Disordered" evidence="12">
    <location>
        <begin position="285"/>
        <end position="312"/>
    </location>
</feature>
<feature type="region of interest" description="Disordered" evidence="12">
    <location>
        <begin position="2320"/>
        <end position="2343"/>
    </location>
</feature>
<dbReference type="InterPro" id="IPR001356">
    <property type="entry name" value="HD"/>
</dbReference>
<feature type="domain" description="C2H2-type" evidence="13">
    <location>
        <begin position="1318"/>
        <end position="1341"/>
    </location>
</feature>
<accession>A0A9N9S4T7</accession>
<keyword evidence="9" id="KW-0804">Transcription</keyword>
<feature type="domain" description="C2H2-type" evidence="13">
    <location>
        <begin position="1356"/>
        <end position="1376"/>
    </location>
</feature>
<evidence type="ECO:0000256" key="9">
    <source>
        <dbReference type="ARBA" id="ARBA00023163"/>
    </source>
</evidence>
<feature type="region of interest" description="Disordered" evidence="12">
    <location>
        <begin position="1599"/>
        <end position="1646"/>
    </location>
</feature>
<feature type="domain" description="C2H2-type" evidence="13">
    <location>
        <begin position="1480"/>
        <end position="1502"/>
    </location>
</feature>
<dbReference type="GO" id="GO:0005634">
    <property type="term" value="C:nucleus"/>
    <property type="evidence" value="ECO:0007669"/>
    <property type="project" value="UniProtKB-SubCell"/>
</dbReference>
<feature type="compositionally biased region" description="Polar residues" evidence="12">
    <location>
        <begin position="448"/>
        <end position="469"/>
    </location>
</feature>
<dbReference type="PANTHER" id="PTHR45891:SF3">
    <property type="entry name" value="ZINC FINGER PROTEIN 2"/>
    <property type="match status" value="1"/>
</dbReference>
<feature type="compositionally biased region" description="Basic and acidic residues" evidence="12">
    <location>
        <begin position="2043"/>
        <end position="2055"/>
    </location>
</feature>
<evidence type="ECO:0000256" key="3">
    <source>
        <dbReference type="ARBA" id="ARBA00022737"/>
    </source>
</evidence>
<reference evidence="14" key="2">
    <citation type="submission" date="2022-10" db="EMBL/GenBank/DDBJ databases">
        <authorList>
            <consortium name="ENA_rothamsted_submissions"/>
            <consortium name="culmorum"/>
            <person name="King R."/>
        </authorList>
    </citation>
    <scope>NUCLEOTIDE SEQUENCE</scope>
</reference>
<feature type="compositionally biased region" description="Polar residues" evidence="12">
    <location>
        <begin position="1967"/>
        <end position="1986"/>
    </location>
</feature>
<feature type="compositionally biased region" description="Basic and acidic residues" evidence="12">
    <location>
        <begin position="1032"/>
        <end position="1042"/>
    </location>
</feature>
<feature type="compositionally biased region" description="Low complexity" evidence="12">
    <location>
        <begin position="619"/>
        <end position="643"/>
    </location>
</feature>
<evidence type="ECO:0000256" key="12">
    <source>
        <dbReference type="SAM" id="MobiDB-lite"/>
    </source>
</evidence>
<keyword evidence="6" id="KW-0805">Transcription regulation</keyword>
<feature type="domain" description="C2H2-type" evidence="13">
    <location>
        <begin position="1576"/>
        <end position="1598"/>
    </location>
</feature>
<keyword evidence="5" id="KW-0862">Zinc</keyword>
<feature type="domain" description="C2H2-type" evidence="13">
    <location>
        <begin position="2256"/>
        <end position="2276"/>
    </location>
</feature>
<dbReference type="SUPFAM" id="SSF46689">
    <property type="entry name" value="Homeodomain-like"/>
    <property type="match status" value="4"/>
</dbReference>
<dbReference type="FunFam" id="3.30.160.60:FF:000081">
    <property type="entry name" value="Zinc finger homeobox protein 4"/>
    <property type="match status" value="1"/>
</dbReference>
<dbReference type="InterPro" id="IPR003604">
    <property type="entry name" value="Matrin/U1-like-C_Znf_C2H2"/>
</dbReference>
<feature type="region of interest" description="Disordered" evidence="12">
    <location>
        <begin position="1"/>
        <end position="20"/>
    </location>
</feature>
<sequence>MENGGTSAYVPSSVSSAQAPITTSTDINLNLLRNSSALSNTQLSPHIDNDQHKNDFQALLKQSEMPPPTPGSPSPRKRRRKREDPQNCVTNSEEYDSDEASPSSYAEVERFQGKVVYNLDGKAYIIDSENELPLQLNDSSIKDVSQSNNPKIHSFRVISSRDASMSNPGSTPTRITSPPVADGVSARTTPTQECPSDDQKDLHQANHRQKPILMCFICKLSFGHSKLFSSHASTEHKLNLSETEKSLLFRECSSAIIQKNADDISQISFLEPLDASRAMSLNSDAIDADNNSDNNNNSNNENDGTENAVDDVDKDQSFDDQMQHPRLTPKSLASLQNPITSAASVIQRLAGDLKFLNSQADLSQLTSLLEQHKTLNEFLSQQQRIACPEHADAPNLNEIDCKNCEFLNINQMSPMRSVSKSPMKGYAHESNASSKTSSPNTSATPNSQQQLQISHQMTPSQNMNTSPSVSSFTIGACPEHINGRPIGVECARCEILLNTARLTSGSQISTRNSCKTLKCPQCNWHYKYQETLEIHMREKHPDGEMACAFCIQGAAHPRLARGESYTCGYKPYRCEICNYSTTTKGNLSIHMQSDKHLNNVQELNNSQTMTVAPPPEIRATPQPSQPSIPSAPSTPQLPAQQSKPKPKPSFRCEPCSYETPNARNYRIHETSEKHTHNLAVVQCNIKRLQSHMESFLKTHPSGMNAMGMPGMDTQSGLPGNAGHLPGAALADLAYNQALLIQLLHSNSVGASPPTGFLPMIQQQQTAQNNQQNPMHFQQQINGTTNQEIDQGLNPDTLEPPFEQDFNPTYHFSCLICSNYNSNDLDELNNHINEDRSRLSFPQEFIVVVNNNNYTCRLCCYKTHLKANCQLHCKTDKHLQRVNFANHIKQGGLRNEYKFDYVINSTTNNNNYNITQLKCNCCDYYTNSIQKLNCHIQNVRHESMRAKFNHLLQLFKDVKMELDGQDVNISKALLCQLCNYKSNNLLDMIKHNKSLRHIQIEQIYCLQRRCESLESIELGEIYQLVDDVNLESPHDYSKDDDKSTASPALQSKEQEQLVPNPLAMLKMIPFDQLKALAAQLPQSQTVLKCNHCDHLSETKHDMDQHFEAAHPNVECSSTALPSISALMAAAQMNYNPDAVKMDVSMNDSKVDDLTDKMLDDSDKKDADVMTIEPDIDGVIINNSSRSSSAVSMLQNEESEEKILQRATPQKKVSPSPFSASSTTDEYSVMCPLCQENFTERKPLEQHVMTVHSVNSEGLNRLLQLVDTSHWVNHKKSPSTTGPDYECLVCNDVLKSMNDLLLHATDHQHFSITGMNQFCCLLKTCQQKFANEAQVQQHFRSGHLNIVISERHVYKYRCPMCPLAFKTEEKLNTHFMYHTMRDATKCSICSRNFRSTTSLQRHIEQVHGTPTVELNKSTELTDDERMQTPNDDAASNDDDVEYDDRNSEQMPDAKRFKAINRNEKITSYSLEKYHDPNRPYKCEDCFESFTQANILSVHKNSVSHLHRVKKKQGETHSGSSTPALGTSPNQIGEFDRRSVDFDRKSIDFEMEINNSMEGNKRKLSTDNDYDSPKKRFKCDICKVAYAQGSTLDIHMRSVGHQAKANRIMQQQQQVPQGPSTTPSSSTQPQDIITPQIPSNNGNISPKSQQNNQMYKALLENFGFDIVKQFNDINKVPQTPSKNGNAEPEKKDEGEAALDFSQQKNSAEELLANQMKLFNAEMLAQKQTAEQQQKFDPAMLAQRLMEQQFLAQFPQFAQSLQNVNTGNMPMNTLDMINLMQFHHFMSLNFMNLAPPLIFGGAQQGNVMSPGSQSANPSLAPPKPVNESPVPAVTPTTPTALSLLAQQQQQQSQLQQSQAKKSRKDFVDPWNGINDDSSSSFQACGNQKRARTRITDDQLKILRSHFDINNSPSEESIIDMSKKANLPQKVVKHWFRNTLFKERQRNKDSPYNFANPPSTTLNLEEYERTGTTKTVPLSDTQSQTSANAMLSSIQQQQQKLQQEQQKIQEQQQQFFQQQQQAFNLSQQAQQNFPDLRPVSQPSSTTSNERDDSYIKSEPTEDMIDNDKHIENVEFDMERFRQQQAQQQMNFFNNYETKSESGSSDILSRPQTPNSLYNNINDVISQQIESIPINNITSPGNPLNQMGPPKKFQLNKIFDKSYESNSSSSNSSTSSGKRANRTRFTDYQIKVLQEFFENNSYPKDSDLEYLSKLLLLSPRVIVVWFQNARQKQRKIYENQPNTTNSPFESDEKKTGCINYTCKKCNLIFQRYYELIRHQKNHCFKEENNKKSAKAQIAAAQIAQSLSSEDSNSSLEINHASNLLGNNLLHPTPKSQLAQTSSSSQNLPKLNLNHPVSLLTTSSATSNNIMQPLDFHQQSAQISQCHNQMPDNFVVEVPPPALLQNYEQPSPIESPMSNSRMPFYMNTNNGNENFNNNDNGGTTTPKIDEKNLYSAEKMQEFLLQKFSNQDFDLLTKNYDFFLQYYKANCPTEQMIDEKHLSMDFLTQFYHLSEFKKKLNGADLMEQESIISDDDGGDDVVALDDSKDELEGLNLQMSDVNKAKLNLSSMHSNKRLRTTILPEQLNYLYECYQKESNPSRKQLEEIAKKVNLKKRVVQVWYQNSRARERKGQFRQNMQIINKKCPYCSAIFKVKSALESHLQTKHPEKQMINIDTIPEITFNPKDINFPQLPQQLDLSMLNLPQNAEFWKANLMQQPQTSHNFPLQKRSEFSESEISFTDSNNDELPDDDYDLDNFNDDSNHGDENAGTLNDKEKSKRHRTHVNRVQKSILRKIFDDVKSPSMIDCENIGKEIGLFKRVVQVWFQNARANYKKLNKITTNDLKELPEKNPSDCMYCPDYAPCPSKTYSSHVLSQQHIQNIHSYVMKNESHEDDDDDVQEIDTQKPDQTLQNLMNDMMPTRNDGNFSYTNCHPQKSLMIGDTNWID</sequence>
<feature type="domain" description="C2H2-type" evidence="13">
    <location>
        <begin position="2637"/>
        <end position="2658"/>
    </location>
</feature>
<feature type="region of interest" description="Disordered" evidence="12">
    <location>
        <begin position="60"/>
        <end position="105"/>
    </location>
</feature>
<keyword evidence="4" id="KW-0863">Zinc-finger</keyword>
<feature type="region of interest" description="Disordered" evidence="12">
    <location>
        <begin position="1671"/>
        <end position="1692"/>
    </location>
</feature>
<feature type="compositionally biased region" description="Low complexity" evidence="12">
    <location>
        <begin position="430"/>
        <end position="447"/>
    </location>
</feature>
<evidence type="ECO:0000256" key="6">
    <source>
        <dbReference type="ARBA" id="ARBA00023015"/>
    </source>
</evidence>
<feature type="compositionally biased region" description="Polar residues" evidence="12">
    <location>
        <begin position="1628"/>
        <end position="1646"/>
    </location>
</feature>
<feature type="domain" description="C2H2-type" evidence="13">
    <location>
        <begin position="1384"/>
        <end position="1405"/>
    </location>
</feature>
<dbReference type="InterPro" id="IPR009057">
    <property type="entry name" value="Homeodomain-like_sf"/>
</dbReference>
<feature type="compositionally biased region" description="Polar residues" evidence="12">
    <location>
        <begin position="2327"/>
        <end position="2342"/>
    </location>
</feature>
<comment type="subcellular location">
    <subcellularLocation>
        <location evidence="1 11">Nucleus</location>
    </subcellularLocation>
</comment>
<proteinExistence type="predicted"/>
<dbReference type="PANTHER" id="PTHR45891">
    <property type="entry name" value="ZINC FINGER HOMEOBOX PROTEIN"/>
    <property type="match status" value="1"/>
</dbReference>
<feature type="region of interest" description="Disordered" evidence="12">
    <location>
        <begin position="2727"/>
        <end position="2775"/>
    </location>
</feature>
<dbReference type="PROSITE" id="PS00027">
    <property type="entry name" value="HOMEOBOX_1"/>
    <property type="match status" value="2"/>
</dbReference>
<reference evidence="14" key="1">
    <citation type="submission" date="2022-01" db="EMBL/GenBank/DDBJ databases">
        <authorList>
            <person name="King R."/>
        </authorList>
    </citation>
    <scope>NUCLEOTIDE SEQUENCE</scope>
</reference>
<evidence type="ECO:0000256" key="11">
    <source>
        <dbReference type="RuleBase" id="RU000682"/>
    </source>
</evidence>
<dbReference type="Gene3D" id="1.10.10.60">
    <property type="entry name" value="Homeodomain-like"/>
    <property type="match status" value="4"/>
</dbReference>
<dbReference type="InterPro" id="IPR051968">
    <property type="entry name" value="ZnFinger_Homeobox_TR"/>
</dbReference>
<dbReference type="Pfam" id="PF24056">
    <property type="entry name" value="zf-C2H2_ZFHX3"/>
    <property type="match status" value="1"/>
</dbReference>
<feature type="region of interest" description="Disordered" evidence="12">
    <location>
        <begin position="1507"/>
        <end position="1531"/>
    </location>
</feature>
<dbReference type="Gene3D" id="3.30.160.60">
    <property type="entry name" value="Classic Zinc Finger"/>
    <property type="match status" value="3"/>
</dbReference>
<dbReference type="SUPFAM" id="SSF57667">
    <property type="entry name" value="beta-beta-alpha zinc fingers"/>
    <property type="match status" value="3"/>
</dbReference>
<dbReference type="SMART" id="SM00389">
    <property type="entry name" value="HOX"/>
    <property type="match status" value="4"/>
</dbReference>
<protein>
    <recommendedName>
        <fullName evidence="13">C2H2-type domain-containing protein</fullName>
    </recommendedName>
</protein>
<dbReference type="GO" id="GO:0000981">
    <property type="term" value="F:DNA-binding transcription factor activity, RNA polymerase II-specific"/>
    <property type="evidence" value="ECO:0007669"/>
    <property type="project" value="InterPro"/>
</dbReference>
<feature type="compositionally biased region" description="Polar residues" evidence="12">
    <location>
        <begin position="1804"/>
        <end position="1813"/>
    </location>
</feature>
<dbReference type="PROSITE" id="PS00028">
    <property type="entry name" value="ZINC_FINGER_C2H2_1"/>
    <property type="match status" value="9"/>
</dbReference>
<evidence type="ECO:0000256" key="1">
    <source>
        <dbReference type="ARBA" id="ARBA00004123"/>
    </source>
</evidence>
<dbReference type="FunFam" id="1.10.10.60:FF:000080">
    <property type="entry name" value="Zinc finger homeobox protein 2"/>
    <property type="match status" value="1"/>
</dbReference>
<evidence type="ECO:0000256" key="8">
    <source>
        <dbReference type="ARBA" id="ARBA00023155"/>
    </source>
</evidence>
<dbReference type="InterPro" id="IPR036236">
    <property type="entry name" value="Znf_C2H2_sf"/>
</dbReference>
<evidence type="ECO:0000256" key="7">
    <source>
        <dbReference type="ARBA" id="ARBA00023125"/>
    </source>
</evidence>
<feature type="region of interest" description="Disordered" evidence="12">
    <location>
        <begin position="1804"/>
        <end position="1885"/>
    </location>
</feature>
<feature type="region of interest" description="Disordered" evidence="12">
    <location>
        <begin position="610"/>
        <end position="655"/>
    </location>
</feature>
<dbReference type="FunFam" id="1.10.10.60:FF:000064">
    <property type="entry name" value="Zinc finger homeobox protein 4"/>
    <property type="match status" value="1"/>
</dbReference>
<feature type="compositionally biased region" description="Low complexity" evidence="12">
    <location>
        <begin position="1607"/>
        <end position="1627"/>
    </location>
</feature>
<feature type="domain" description="C2H2-type" evidence="13">
    <location>
        <begin position="519"/>
        <end position="540"/>
    </location>
</feature>
<dbReference type="GO" id="GO:0000978">
    <property type="term" value="F:RNA polymerase II cis-regulatory region sequence-specific DNA binding"/>
    <property type="evidence" value="ECO:0007669"/>
    <property type="project" value="TreeGrafter"/>
</dbReference>
<dbReference type="GO" id="GO:0008270">
    <property type="term" value="F:zinc ion binding"/>
    <property type="evidence" value="ECO:0007669"/>
    <property type="project" value="UniProtKB-KW"/>
</dbReference>
<evidence type="ECO:0000313" key="15">
    <source>
        <dbReference type="Proteomes" id="UP001153620"/>
    </source>
</evidence>
<keyword evidence="8 11" id="KW-0371">Homeobox</keyword>
<feature type="region of interest" description="Disordered" evidence="12">
    <location>
        <begin position="2029"/>
        <end position="2055"/>
    </location>
</feature>
<feature type="compositionally biased region" description="Polar residues" evidence="12">
    <location>
        <begin position="1205"/>
        <end position="1218"/>
    </location>
</feature>
<evidence type="ECO:0000259" key="13">
    <source>
        <dbReference type="PROSITE" id="PS00028"/>
    </source>
</evidence>
<keyword evidence="7 11" id="KW-0238">DNA-binding</keyword>
<dbReference type="CDD" id="cd00086">
    <property type="entry name" value="homeodomain"/>
    <property type="match status" value="4"/>
</dbReference>
<dbReference type="SMART" id="SM00451">
    <property type="entry name" value="ZnF_U1"/>
    <property type="match status" value="6"/>
</dbReference>
<dbReference type="EMBL" id="OU895880">
    <property type="protein sequence ID" value="CAG9810885.1"/>
    <property type="molecule type" value="Genomic_DNA"/>
</dbReference>
<keyword evidence="10 11" id="KW-0539">Nucleus</keyword>
<gene>
    <name evidence="14" type="ORF">CHIRRI_LOCUS13697</name>
</gene>
<feature type="region of interest" description="Disordered" evidence="12">
    <location>
        <begin position="1966"/>
        <end position="1986"/>
    </location>
</feature>
<feature type="region of interest" description="Disordered" evidence="12">
    <location>
        <begin position="1032"/>
        <end position="1053"/>
    </location>
</feature>
<dbReference type="Proteomes" id="UP001153620">
    <property type="component" value="Chromosome 4"/>
</dbReference>
<evidence type="ECO:0000256" key="5">
    <source>
        <dbReference type="ARBA" id="ARBA00022833"/>
    </source>
</evidence>
<evidence type="ECO:0000256" key="2">
    <source>
        <dbReference type="ARBA" id="ARBA00022723"/>
    </source>
</evidence>
<dbReference type="SMART" id="SM00355">
    <property type="entry name" value="ZnF_C2H2"/>
    <property type="match status" value="18"/>
</dbReference>
<dbReference type="InterPro" id="IPR017970">
    <property type="entry name" value="Homeobox_CS"/>
</dbReference>
<feature type="compositionally biased region" description="Basic and acidic residues" evidence="12">
    <location>
        <begin position="2752"/>
        <end position="2768"/>
    </location>
</feature>
<evidence type="ECO:0000256" key="10">
    <source>
        <dbReference type="ARBA" id="ARBA00023242"/>
    </source>
</evidence>
<keyword evidence="2" id="KW-0479">Metal-binding</keyword>
<organism evidence="14 15">
    <name type="scientific">Chironomus riparius</name>
    <dbReference type="NCBI Taxonomy" id="315576"/>
    <lineage>
        <taxon>Eukaryota</taxon>
        <taxon>Metazoa</taxon>
        <taxon>Ecdysozoa</taxon>
        <taxon>Arthropoda</taxon>
        <taxon>Hexapoda</taxon>
        <taxon>Insecta</taxon>
        <taxon>Pterygota</taxon>
        <taxon>Neoptera</taxon>
        <taxon>Endopterygota</taxon>
        <taxon>Diptera</taxon>
        <taxon>Nematocera</taxon>
        <taxon>Chironomoidea</taxon>
        <taxon>Chironomidae</taxon>
        <taxon>Chironominae</taxon>
        <taxon>Chironomus</taxon>
    </lineage>
</organism>
<keyword evidence="15" id="KW-1185">Reference proteome</keyword>
<dbReference type="Pfam" id="PF00096">
    <property type="entry name" value="zf-C2H2"/>
    <property type="match status" value="2"/>
</dbReference>
<feature type="region of interest" description="Disordered" evidence="12">
    <location>
        <begin position="1409"/>
        <end position="1451"/>
    </location>
</feature>